<feature type="transmembrane region" description="Helical" evidence="1">
    <location>
        <begin position="45"/>
        <end position="64"/>
    </location>
</feature>
<keyword evidence="1" id="KW-0472">Membrane</keyword>
<feature type="transmembrane region" description="Helical" evidence="1">
    <location>
        <begin position="12"/>
        <end position="33"/>
    </location>
</feature>
<proteinExistence type="predicted"/>
<keyword evidence="1" id="KW-0812">Transmembrane</keyword>
<reference evidence="2" key="1">
    <citation type="submission" date="2023-06" db="EMBL/GenBank/DDBJ databases">
        <authorList>
            <person name="Kurt Z."/>
        </authorList>
    </citation>
    <scope>NUCLEOTIDE SEQUENCE</scope>
</reference>
<dbReference type="EMBL" id="CAXDID020000095">
    <property type="protein sequence ID" value="CAL6024420.1"/>
    <property type="molecule type" value="Genomic_DNA"/>
</dbReference>
<evidence type="ECO:0000313" key="4">
    <source>
        <dbReference type="Proteomes" id="UP001642409"/>
    </source>
</evidence>
<evidence type="ECO:0000256" key="1">
    <source>
        <dbReference type="SAM" id="Phobius"/>
    </source>
</evidence>
<comment type="caution">
    <text evidence="2">The sequence shown here is derived from an EMBL/GenBank/DDBJ whole genome shotgun (WGS) entry which is preliminary data.</text>
</comment>
<evidence type="ECO:0000313" key="3">
    <source>
        <dbReference type="EMBL" id="CAL6024420.1"/>
    </source>
</evidence>
<dbReference type="EMBL" id="CATOUU010000983">
    <property type="protein sequence ID" value="CAI9964978.1"/>
    <property type="molecule type" value="Genomic_DNA"/>
</dbReference>
<keyword evidence="1" id="KW-1133">Transmembrane helix</keyword>
<dbReference type="AlphaFoldDB" id="A0AA86VF72"/>
<sequence>MHPKRLTNHSRRLRISLINGVATIAAIVLTDATMMKPIVPEYGELISRFYAFLKFAFLQFELILNQRKANSCLMHLPKFLVIDGTSAIFGEFKNRKNCQVLSEEFFFRKLN</sequence>
<keyword evidence="4" id="KW-1185">Reference proteome</keyword>
<evidence type="ECO:0000313" key="2">
    <source>
        <dbReference type="EMBL" id="CAI9964978.1"/>
    </source>
</evidence>
<reference evidence="3 4" key="2">
    <citation type="submission" date="2024-07" db="EMBL/GenBank/DDBJ databases">
        <authorList>
            <person name="Akdeniz Z."/>
        </authorList>
    </citation>
    <scope>NUCLEOTIDE SEQUENCE [LARGE SCALE GENOMIC DNA]</scope>
</reference>
<gene>
    <name evidence="3" type="ORF">HINF_LOCUS29610</name>
    <name evidence="2" type="ORF">HINF_LOCUS52623</name>
</gene>
<accession>A0AA86VF72</accession>
<dbReference type="Proteomes" id="UP001642409">
    <property type="component" value="Unassembled WGS sequence"/>
</dbReference>
<protein>
    <submittedName>
        <fullName evidence="3">Hypothetical_protein</fullName>
    </submittedName>
</protein>
<organism evidence="2">
    <name type="scientific">Hexamita inflata</name>
    <dbReference type="NCBI Taxonomy" id="28002"/>
    <lineage>
        <taxon>Eukaryota</taxon>
        <taxon>Metamonada</taxon>
        <taxon>Diplomonadida</taxon>
        <taxon>Hexamitidae</taxon>
        <taxon>Hexamitinae</taxon>
        <taxon>Hexamita</taxon>
    </lineage>
</organism>
<name>A0AA86VF72_9EUKA</name>